<dbReference type="InterPro" id="IPR001940">
    <property type="entry name" value="Peptidase_S1C"/>
</dbReference>
<feature type="compositionally biased region" description="Basic and acidic residues" evidence="5">
    <location>
        <begin position="1"/>
        <end position="16"/>
    </location>
</feature>
<keyword evidence="6" id="KW-0812">Transmembrane</keyword>
<evidence type="ECO:0000256" key="6">
    <source>
        <dbReference type="SAM" id="Phobius"/>
    </source>
</evidence>
<keyword evidence="3" id="KW-0378">Hydrolase</keyword>
<evidence type="ECO:0000256" key="4">
    <source>
        <dbReference type="ARBA" id="ARBA00022825"/>
    </source>
</evidence>
<dbReference type="PRINTS" id="PR00834">
    <property type="entry name" value="PROTEASES2C"/>
</dbReference>
<dbReference type="PANTHER" id="PTHR43343">
    <property type="entry name" value="PEPTIDASE S12"/>
    <property type="match status" value="1"/>
</dbReference>
<dbReference type="STRING" id="571933.SAMN05216362_11060"/>
<keyword evidence="6" id="KW-0472">Membrane</keyword>
<protein>
    <submittedName>
        <fullName evidence="8">HtrA-like peptidase. Serine peptidase. MEROPS family S01B</fullName>
    </submittedName>
</protein>
<evidence type="ECO:0000313" key="9">
    <source>
        <dbReference type="Proteomes" id="UP000199427"/>
    </source>
</evidence>
<accession>A0A1H9EVM9</accession>
<reference evidence="8 9" key="1">
    <citation type="submission" date="2016-10" db="EMBL/GenBank/DDBJ databases">
        <authorList>
            <person name="de Groot N.N."/>
        </authorList>
    </citation>
    <scope>NUCLEOTIDE SEQUENCE [LARGE SCALE GENOMIC DNA]</scope>
    <source>
        <strain evidence="8 9">DSM 21633</strain>
    </source>
</reference>
<feature type="region of interest" description="Disordered" evidence="5">
    <location>
        <begin position="1"/>
        <end position="29"/>
    </location>
</feature>
<dbReference type="Gene3D" id="2.40.10.10">
    <property type="entry name" value="Trypsin-like serine proteases"/>
    <property type="match status" value="2"/>
</dbReference>
<dbReference type="FunFam" id="2.40.10.10:FF:000001">
    <property type="entry name" value="Periplasmic serine protease DegS"/>
    <property type="match status" value="1"/>
</dbReference>
<feature type="domain" description="PDZ" evidence="7">
    <location>
        <begin position="311"/>
        <end position="368"/>
    </location>
</feature>
<keyword evidence="2" id="KW-0645">Protease</keyword>
<evidence type="ECO:0000259" key="7">
    <source>
        <dbReference type="PROSITE" id="PS50106"/>
    </source>
</evidence>
<gene>
    <name evidence="8" type="ORF">SAMN05216362_11060</name>
</gene>
<dbReference type="SMART" id="SM00228">
    <property type="entry name" value="PDZ"/>
    <property type="match status" value="1"/>
</dbReference>
<dbReference type="AlphaFoldDB" id="A0A1H9EVM9"/>
<evidence type="ECO:0000256" key="1">
    <source>
        <dbReference type="ARBA" id="ARBA00010541"/>
    </source>
</evidence>
<dbReference type="InterPro" id="IPR051201">
    <property type="entry name" value="Chloro_Bact_Ser_Proteases"/>
</dbReference>
<dbReference type="SUPFAM" id="SSF50156">
    <property type="entry name" value="PDZ domain-like"/>
    <property type="match status" value="1"/>
</dbReference>
<sequence length="406" mass="43875">MYHDDQPLERNEDNQHQESTTHQMNQKDRNSTGIGKILTAGILGGLIATVLTIFLLSSNVLTSASNEEPTDSQNEEISDQIFNDDTSISTNINELSKAIVGVVNIQTQNIFDQGSDAGTGSGIIYKKDGNEAYVVTNQHVIEGAKAVEVALNQEKRVEAEILGKDPLTDLAVLKIDGEHVDTVAKLGSSEESKVGDTVVAIGNPLGLEFSNSVTKGIISGKNRSLSVDTNGDRQPDWVTDVIQTDAAINPGNSGGALVNSNGEVIGINSMKIAQNQVEGMGFAIPIEQAQNIISEIEEHGEVQRPLVGISVVKINEVPQPYAQNIQIPEGVEEGIVIAQVESDSPADNAGLKQYDVITKINDQEIKSLLDLKLYLYNEVELNDEVELTYYRDGEEHTTTLTLDQAI</sequence>
<dbReference type="Proteomes" id="UP000199427">
    <property type="component" value="Unassembled WGS sequence"/>
</dbReference>
<comment type="similarity">
    <text evidence="1">Belongs to the peptidase S1C family.</text>
</comment>
<organism evidence="8 9">
    <name type="scientific">Piscibacillus halophilus</name>
    <dbReference type="NCBI Taxonomy" id="571933"/>
    <lineage>
        <taxon>Bacteria</taxon>
        <taxon>Bacillati</taxon>
        <taxon>Bacillota</taxon>
        <taxon>Bacilli</taxon>
        <taxon>Bacillales</taxon>
        <taxon>Bacillaceae</taxon>
        <taxon>Piscibacillus</taxon>
    </lineage>
</organism>
<proteinExistence type="inferred from homology"/>
<dbReference type="PROSITE" id="PS50106">
    <property type="entry name" value="PDZ"/>
    <property type="match status" value="1"/>
</dbReference>
<dbReference type="InterPro" id="IPR009003">
    <property type="entry name" value="Peptidase_S1_PA"/>
</dbReference>
<dbReference type="RefSeq" id="WP_256205262.1">
    <property type="nucleotide sequence ID" value="NZ_FOES01000010.1"/>
</dbReference>
<evidence type="ECO:0000256" key="5">
    <source>
        <dbReference type="SAM" id="MobiDB-lite"/>
    </source>
</evidence>
<dbReference type="InterPro" id="IPR043504">
    <property type="entry name" value="Peptidase_S1_PA_chymotrypsin"/>
</dbReference>
<dbReference type="Pfam" id="PF13365">
    <property type="entry name" value="Trypsin_2"/>
    <property type="match status" value="1"/>
</dbReference>
<dbReference type="GO" id="GO:0006508">
    <property type="term" value="P:proteolysis"/>
    <property type="evidence" value="ECO:0007669"/>
    <property type="project" value="UniProtKB-KW"/>
</dbReference>
<name>A0A1H9EVM9_9BACI</name>
<dbReference type="Pfam" id="PF13180">
    <property type="entry name" value="PDZ_2"/>
    <property type="match status" value="1"/>
</dbReference>
<evidence type="ECO:0000256" key="3">
    <source>
        <dbReference type="ARBA" id="ARBA00022801"/>
    </source>
</evidence>
<dbReference type="InterPro" id="IPR001478">
    <property type="entry name" value="PDZ"/>
</dbReference>
<keyword evidence="9" id="KW-1185">Reference proteome</keyword>
<keyword evidence="6" id="KW-1133">Transmembrane helix</keyword>
<keyword evidence="4" id="KW-0720">Serine protease</keyword>
<feature type="transmembrane region" description="Helical" evidence="6">
    <location>
        <begin position="37"/>
        <end position="56"/>
    </location>
</feature>
<evidence type="ECO:0000256" key="2">
    <source>
        <dbReference type="ARBA" id="ARBA00022670"/>
    </source>
</evidence>
<dbReference type="InterPro" id="IPR036034">
    <property type="entry name" value="PDZ_sf"/>
</dbReference>
<dbReference type="EMBL" id="FOES01000010">
    <property type="protein sequence ID" value="SEQ29754.1"/>
    <property type="molecule type" value="Genomic_DNA"/>
</dbReference>
<dbReference type="SUPFAM" id="SSF50494">
    <property type="entry name" value="Trypsin-like serine proteases"/>
    <property type="match status" value="1"/>
</dbReference>
<dbReference type="PANTHER" id="PTHR43343:SF3">
    <property type="entry name" value="PROTEASE DO-LIKE 8, CHLOROPLASTIC"/>
    <property type="match status" value="1"/>
</dbReference>
<dbReference type="GO" id="GO:0004252">
    <property type="term" value="F:serine-type endopeptidase activity"/>
    <property type="evidence" value="ECO:0007669"/>
    <property type="project" value="InterPro"/>
</dbReference>
<dbReference type="Gene3D" id="2.30.42.10">
    <property type="match status" value="1"/>
</dbReference>
<evidence type="ECO:0000313" key="8">
    <source>
        <dbReference type="EMBL" id="SEQ29754.1"/>
    </source>
</evidence>